<dbReference type="InterPro" id="IPR013976">
    <property type="entry name" value="HDOD"/>
</dbReference>
<gene>
    <name evidence="2" type="ORF">COMA1_10377</name>
</gene>
<organism evidence="2 3">
    <name type="scientific">Candidatus Nitrospira nitrosa</name>
    <dbReference type="NCBI Taxonomy" id="1742972"/>
    <lineage>
        <taxon>Bacteria</taxon>
        <taxon>Pseudomonadati</taxon>
        <taxon>Nitrospirota</taxon>
        <taxon>Nitrospiria</taxon>
        <taxon>Nitrospirales</taxon>
        <taxon>Nitrospiraceae</taxon>
        <taxon>Nitrospira</taxon>
    </lineage>
</organism>
<proteinExistence type="predicted"/>
<dbReference type="Proteomes" id="UP000199032">
    <property type="component" value="Unassembled WGS sequence"/>
</dbReference>
<name>A0A0S4LA94_9BACT</name>
<dbReference type="Gene3D" id="1.10.3210.10">
    <property type="entry name" value="Hypothetical protein af1432"/>
    <property type="match status" value="1"/>
</dbReference>
<dbReference type="SUPFAM" id="SSF109604">
    <property type="entry name" value="HD-domain/PDEase-like"/>
    <property type="match status" value="1"/>
</dbReference>
<dbReference type="RefSeq" id="WP_176697775.1">
    <property type="nucleotide sequence ID" value="NZ_CZQA01000001.1"/>
</dbReference>
<accession>A0A0S4LA94</accession>
<dbReference type="STRING" id="1742972.COMA1_10377"/>
<evidence type="ECO:0000259" key="1">
    <source>
        <dbReference type="Pfam" id="PF08668"/>
    </source>
</evidence>
<evidence type="ECO:0000313" key="3">
    <source>
        <dbReference type="Proteomes" id="UP000199032"/>
    </source>
</evidence>
<feature type="domain" description="HDOD" evidence="1">
    <location>
        <begin position="2"/>
        <end position="51"/>
    </location>
</feature>
<dbReference type="EMBL" id="CZQA01000001">
    <property type="protein sequence ID" value="CUS32018.1"/>
    <property type="molecule type" value="Genomic_DNA"/>
</dbReference>
<dbReference type="AlphaFoldDB" id="A0A0S4LA94"/>
<dbReference type="Pfam" id="PF08668">
    <property type="entry name" value="HDOD"/>
    <property type="match status" value="1"/>
</dbReference>
<evidence type="ECO:0000313" key="2">
    <source>
        <dbReference type="EMBL" id="CUS32018.1"/>
    </source>
</evidence>
<reference evidence="2 3" key="1">
    <citation type="submission" date="2015-10" db="EMBL/GenBank/DDBJ databases">
        <authorList>
            <person name="Gilbert D.G."/>
        </authorList>
    </citation>
    <scope>NUCLEOTIDE SEQUENCE [LARGE SCALE GENOMIC DNA]</scope>
    <source>
        <strain evidence="2">COMA1</strain>
    </source>
</reference>
<keyword evidence="3" id="KW-1185">Reference proteome</keyword>
<sequence>MIANNPLYGFLKQIDTIVHAVKLFGTQTVCNLVTSTTLGQTIVGVPAQLIDVPLY</sequence>
<protein>
    <recommendedName>
        <fullName evidence="1">HDOD domain-containing protein</fullName>
    </recommendedName>
</protein>